<dbReference type="GO" id="GO:0006888">
    <property type="term" value="P:endoplasmic reticulum to Golgi vesicle-mediated transport"/>
    <property type="evidence" value="ECO:0007669"/>
    <property type="project" value="InterPro"/>
</dbReference>
<dbReference type="PANTHER" id="PTHR12403">
    <property type="entry name" value="TRAFFICKING PROTEIN PARTICLE COMPLEX SUBUNIT 2"/>
    <property type="match status" value="1"/>
</dbReference>
<dbReference type="GeneID" id="88175919"/>
<proteinExistence type="predicted"/>
<protein>
    <submittedName>
        <fullName evidence="1">Uncharacterized protein</fullName>
    </submittedName>
</protein>
<organism evidence="1 2">
    <name type="scientific">Australozyma saopauloensis</name>
    <dbReference type="NCBI Taxonomy" id="291208"/>
    <lineage>
        <taxon>Eukaryota</taxon>
        <taxon>Fungi</taxon>
        <taxon>Dikarya</taxon>
        <taxon>Ascomycota</taxon>
        <taxon>Saccharomycotina</taxon>
        <taxon>Pichiomycetes</taxon>
        <taxon>Metschnikowiaceae</taxon>
        <taxon>Australozyma</taxon>
    </lineage>
</organism>
<dbReference type="Pfam" id="PF04628">
    <property type="entry name" value="Sedlin_N"/>
    <property type="match status" value="1"/>
</dbReference>
<dbReference type="AlphaFoldDB" id="A0AAX4HGI0"/>
<accession>A0AAX4HGI0</accession>
<name>A0AAX4HGI0_9ASCO</name>
<keyword evidence="2" id="KW-1185">Reference proteome</keyword>
<dbReference type="SUPFAM" id="SSF64356">
    <property type="entry name" value="SNARE-like"/>
    <property type="match status" value="1"/>
</dbReference>
<dbReference type="InterPro" id="IPR011012">
    <property type="entry name" value="Longin-like_dom_sf"/>
</dbReference>
<reference evidence="1 2" key="1">
    <citation type="submission" date="2023-10" db="EMBL/GenBank/DDBJ databases">
        <title>Draft Genome Sequence of Candida saopaulonensis from a very Premature Infant with Sepsis.</title>
        <authorList>
            <person name="Ning Y."/>
            <person name="Dai R."/>
            <person name="Xiao M."/>
            <person name="Xu Y."/>
            <person name="Yan Q."/>
            <person name="Zhang L."/>
        </authorList>
    </citation>
    <scope>NUCLEOTIDE SEQUENCE [LARGE SCALE GENOMIC DNA]</scope>
    <source>
        <strain evidence="1 2">19XY460</strain>
    </source>
</reference>
<evidence type="ECO:0000313" key="1">
    <source>
        <dbReference type="EMBL" id="WPK27471.1"/>
    </source>
</evidence>
<dbReference type="Gene3D" id="3.30.450.70">
    <property type="match status" value="1"/>
</dbReference>
<dbReference type="EMBL" id="CP138899">
    <property type="protein sequence ID" value="WPK27471.1"/>
    <property type="molecule type" value="Genomic_DNA"/>
</dbReference>
<dbReference type="InterPro" id="IPR006722">
    <property type="entry name" value="Sedlin"/>
</dbReference>
<dbReference type="GO" id="GO:0005737">
    <property type="term" value="C:cytoplasm"/>
    <property type="evidence" value="ECO:0007669"/>
    <property type="project" value="GOC"/>
</dbReference>
<evidence type="ECO:0000313" key="2">
    <source>
        <dbReference type="Proteomes" id="UP001338582"/>
    </source>
</evidence>
<dbReference type="RefSeq" id="XP_062879849.1">
    <property type="nucleotide sequence ID" value="XM_063023779.1"/>
</dbReference>
<dbReference type="KEGG" id="asau:88175919"/>
<dbReference type="Proteomes" id="UP001338582">
    <property type="component" value="Chromosome 6"/>
</dbReference>
<dbReference type="CDD" id="cd14825">
    <property type="entry name" value="TRAPPC2_sedlin"/>
    <property type="match status" value="1"/>
</dbReference>
<sequence>MSSYYFTIIGTRDNPLYELEFSSFKAPASLIPGESHFTAKVKELLPFIANSSLDLVEDSQWLTPNFNLGRIDSFGGIWVNAFVTQGNVKFILCYDNPNSNNSLDNGISSGGSTKYDESSMKHFFNDAYDLYVKALLNPFYGANDPLVSPDFDYKIKIVAKKYL</sequence>
<gene>
    <name evidence="1" type="ORF">PUMCH_004859</name>
</gene>